<feature type="compositionally biased region" description="Polar residues" evidence="1">
    <location>
        <begin position="151"/>
        <end position="163"/>
    </location>
</feature>
<feature type="compositionally biased region" description="Polar residues" evidence="1">
    <location>
        <begin position="1"/>
        <end position="19"/>
    </location>
</feature>
<feature type="compositionally biased region" description="Basic and acidic residues" evidence="1">
    <location>
        <begin position="114"/>
        <end position="128"/>
    </location>
</feature>
<dbReference type="OrthoDB" id="20403at2759"/>
<protein>
    <submittedName>
        <fullName evidence="2">Uncharacterized protein</fullName>
    </submittedName>
</protein>
<evidence type="ECO:0000256" key="1">
    <source>
        <dbReference type="SAM" id="MobiDB-lite"/>
    </source>
</evidence>
<evidence type="ECO:0000313" key="3">
    <source>
        <dbReference type="Proteomes" id="UP000242474"/>
    </source>
</evidence>
<reference evidence="2 3" key="1">
    <citation type="journal article" date="2015" name="Genome Biol. Evol.">
        <title>Phylogenomic analyses indicate that early fungi evolved digesting cell walls of algal ancestors of land plants.</title>
        <authorList>
            <person name="Chang Y."/>
            <person name="Wang S."/>
            <person name="Sekimoto S."/>
            <person name="Aerts A.L."/>
            <person name="Choi C."/>
            <person name="Clum A."/>
            <person name="LaButti K.M."/>
            <person name="Lindquist E.A."/>
            <person name="Yee Ngan C."/>
            <person name="Ohm R.A."/>
            <person name="Salamov A.A."/>
            <person name="Grigoriev I.V."/>
            <person name="Spatafora J.W."/>
            <person name="Berbee M.L."/>
        </authorList>
    </citation>
    <scope>NUCLEOTIDE SEQUENCE [LARGE SCALE GENOMIC DNA]</scope>
    <source>
        <strain evidence="2 3">NRRL 1564</strain>
    </source>
</reference>
<feature type="region of interest" description="Disordered" evidence="1">
    <location>
        <begin position="1"/>
        <end position="40"/>
    </location>
</feature>
<keyword evidence="3" id="KW-1185">Reference proteome</keyword>
<dbReference type="AlphaFoldDB" id="A0A2G5BKN6"/>
<proteinExistence type="predicted"/>
<dbReference type="InterPro" id="IPR019324">
    <property type="entry name" value="MPP6"/>
</dbReference>
<sequence length="175" mass="19371">MGTDSGASPTPGKNMSSKLKQMKFMQRSEDRARADAEKKIEKKRIDESHWRATYADDVVAEGKPRARVMYESSYLKMPAGDTAVRGNGTTGYGSGEINDTLALGRRSFKSFNARVEEESRESAARQRSEYAAQNEDNMVIDDSTMAEKLSNGATASGTPTSQQQERDGQTKRKRC</sequence>
<accession>A0A2G5BKN6</accession>
<dbReference type="Proteomes" id="UP000242474">
    <property type="component" value="Unassembled WGS sequence"/>
</dbReference>
<dbReference type="Pfam" id="PF10175">
    <property type="entry name" value="MPP6"/>
    <property type="match status" value="1"/>
</dbReference>
<evidence type="ECO:0000313" key="2">
    <source>
        <dbReference type="EMBL" id="PIA19551.1"/>
    </source>
</evidence>
<gene>
    <name evidence="2" type="ORF">COEREDRAFT_5381</name>
</gene>
<dbReference type="STRING" id="763665.A0A2G5BKN6"/>
<feature type="region of interest" description="Disordered" evidence="1">
    <location>
        <begin position="114"/>
        <end position="175"/>
    </location>
</feature>
<feature type="compositionally biased region" description="Basic and acidic residues" evidence="1">
    <location>
        <begin position="26"/>
        <end position="40"/>
    </location>
</feature>
<dbReference type="PANTHER" id="PTHR13582:SF0">
    <property type="entry name" value="M-PHASE PHOSPHOPROTEIN 6"/>
    <property type="match status" value="1"/>
</dbReference>
<organism evidence="2 3">
    <name type="scientific">Coemansia reversa (strain ATCC 12441 / NRRL 1564)</name>
    <dbReference type="NCBI Taxonomy" id="763665"/>
    <lineage>
        <taxon>Eukaryota</taxon>
        <taxon>Fungi</taxon>
        <taxon>Fungi incertae sedis</taxon>
        <taxon>Zoopagomycota</taxon>
        <taxon>Kickxellomycotina</taxon>
        <taxon>Kickxellomycetes</taxon>
        <taxon>Kickxellales</taxon>
        <taxon>Kickxellaceae</taxon>
        <taxon>Coemansia</taxon>
    </lineage>
</organism>
<dbReference type="EMBL" id="KZ303486">
    <property type="protein sequence ID" value="PIA19551.1"/>
    <property type="molecule type" value="Genomic_DNA"/>
</dbReference>
<name>A0A2G5BKN6_COERN</name>
<dbReference type="GO" id="GO:0000460">
    <property type="term" value="P:maturation of 5.8S rRNA"/>
    <property type="evidence" value="ECO:0007669"/>
    <property type="project" value="TreeGrafter"/>
</dbReference>
<feature type="compositionally biased region" description="Basic and acidic residues" evidence="1">
    <location>
        <begin position="164"/>
        <end position="175"/>
    </location>
</feature>
<dbReference type="PANTHER" id="PTHR13582">
    <property type="entry name" value="M-PHASE PHOSPHOPROTEIN 6"/>
    <property type="match status" value="1"/>
</dbReference>